<gene>
    <name evidence="5" type="ORF">MNVI_07500</name>
</gene>
<evidence type="ECO:0000313" key="6">
    <source>
        <dbReference type="Proteomes" id="UP000466894"/>
    </source>
</evidence>
<dbReference type="Proteomes" id="UP000466894">
    <property type="component" value="Chromosome"/>
</dbReference>
<name>A0A7I7PA43_9MYCO</name>
<evidence type="ECO:0000256" key="3">
    <source>
        <dbReference type="ARBA" id="ARBA00022801"/>
    </source>
</evidence>
<evidence type="ECO:0000256" key="1">
    <source>
        <dbReference type="ARBA" id="ARBA00022612"/>
    </source>
</evidence>
<evidence type="ECO:0000256" key="2">
    <source>
        <dbReference type="ARBA" id="ARBA00022670"/>
    </source>
</evidence>
<dbReference type="InterPro" id="IPR006433">
    <property type="entry name" value="Prohead_protease"/>
</dbReference>
<dbReference type="NCBIfam" id="TIGR01543">
    <property type="entry name" value="proheadase_HK97"/>
    <property type="match status" value="1"/>
</dbReference>
<organism evidence="5 6">
    <name type="scientific">Mycobacterium noviomagense</name>
    <dbReference type="NCBI Taxonomy" id="459858"/>
    <lineage>
        <taxon>Bacteria</taxon>
        <taxon>Bacillati</taxon>
        <taxon>Actinomycetota</taxon>
        <taxon>Actinomycetes</taxon>
        <taxon>Mycobacteriales</taxon>
        <taxon>Mycobacteriaceae</taxon>
        <taxon>Mycobacterium</taxon>
    </lineage>
</organism>
<dbReference type="Pfam" id="PF04586">
    <property type="entry name" value="Peptidase_S78"/>
    <property type="match status" value="1"/>
</dbReference>
<dbReference type="RefSeq" id="WP_163747930.1">
    <property type="nucleotide sequence ID" value="NZ_AP022583.1"/>
</dbReference>
<keyword evidence="1" id="KW-1188">Viral release from host cell</keyword>
<evidence type="ECO:0000313" key="5">
    <source>
        <dbReference type="EMBL" id="BBY05432.1"/>
    </source>
</evidence>
<reference evidence="5 6" key="1">
    <citation type="journal article" date="2019" name="Emerg. Microbes Infect.">
        <title>Comprehensive subspecies identification of 175 nontuberculous mycobacteria species based on 7547 genomic profiles.</title>
        <authorList>
            <person name="Matsumoto Y."/>
            <person name="Kinjo T."/>
            <person name="Motooka D."/>
            <person name="Nabeya D."/>
            <person name="Jung N."/>
            <person name="Uechi K."/>
            <person name="Horii T."/>
            <person name="Iida T."/>
            <person name="Fujita J."/>
            <person name="Nakamura S."/>
        </authorList>
    </citation>
    <scope>NUCLEOTIDE SEQUENCE [LARGE SCALE GENOMIC DNA]</scope>
    <source>
        <strain evidence="5 6">JCM 16367</strain>
    </source>
</reference>
<accession>A0A7I7PA43</accession>
<proteinExistence type="predicted"/>
<dbReference type="InterPro" id="IPR054613">
    <property type="entry name" value="Peptidase_S78_dom"/>
</dbReference>
<dbReference type="EMBL" id="AP022583">
    <property type="protein sequence ID" value="BBY05432.1"/>
    <property type="molecule type" value="Genomic_DNA"/>
</dbReference>
<dbReference type="AlphaFoldDB" id="A0A7I7PA43"/>
<keyword evidence="2" id="KW-0645">Protease</keyword>
<evidence type="ECO:0000259" key="4">
    <source>
        <dbReference type="Pfam" id="PF04586"/>
    </source>
</evidence>
<dbReference type="GO" id="GO:0006508">
    <property type="term" value="P:proteolysis"/>
    <property type="evidence" value="ECO:0007669"/>
    <property type="project" value="UniProtKB-KW"/>
</dbReference>
<feature type="domain" description="Prohead serine protease" evidence="4">
    <location>
        <begin position="21"/>
        <end position="177"/>
    </location>
</feature>
<sequence length="289" mass="32349">MSSDPSMERLHTGVFSNGLRVETRSLNGGQARVIGGYAAVFGKRSHPMGGIREVVEPSFFNKSKSDGWPMVVARFEHDPRMLLGSTASRTLELKLDNTGLDYSVRVPETRSDVWELAERGDLPGSSFSFQAYDDDWRLGDGGMPERHLVSGRLIDVAPTAIPAYPDATVKTLYRSLSLFADVDEEDVIALAAQGELRSLFTRTDLAVSAPPTVLPGVEHRSNDAAQRELTLRRRLNEERGKRYGGLDMTDPAQALLDLYRRRNRNRARRFAPETRSVLDDYQRAAFLRH</sequence>
<dbReference type="GO" id="GO:0008233">
    <property type="term" value="F:peptidase activity"/>
    <property type="evidence" value="ECO:0007669"/>
    <property type="project" value="UniProtKB-KW"/>
</dbReference>
<dbReference type="KEGG" id="mnv:MNVI_07500"/>
<protein>
    <recommendedName>
        <fullName evidence="4">Prohead serine protease domain-containing protein</fullName>
    </recommendedName>
</protein>
<keyword evidence="3" id="KW-0378">Hydrolase</keyword>